<keyword evidence="2" id="KW-1185">Reference proteome</keyword>
<accession>A0A931GK97</accession>
<evidence type="ECO:0000313" key="2">
    <source>
        <dbReference type="Proteomes" id="UP000614047"/>
    </source>
</evidence>
<sequence>MRQRIAKLAAALVVKANDIELGTVRVCTTHGNVFAANEACPRCAS</sequence>
<dbReference type="EMBL" id="JADOUA010000001">
    <property type="protein sequence ID" value="MBG6089975.1"/>
    <property type="molecule type" value="Genomic_DNA"/>
</dbReference>
<dbReference type="Proteomes" id="UP000614047">
    <property type="component" value="Unassembled WGS sequence"/>
</dbReference>
<dbReference type="RefSeq" id="WP_197012510.1">
    <property type="nucleotide sequence ID" value="NZ_BAABES010000010.1"/>
</dbReference>
<gene>
    <name evidence="1" type="ORF">IW256_004088</name>
</gene>
<protein>
    <submittedName>
        <fullName evidence="1">Uncharacterized protein</fullName>
    </submittedName>
</protein>
<reference evidence="1" key="1">
    <citation type="submission" date="2020-11" db="EMBL/GenBank/DDBJ databases">
        <title>Sequencing the genomes of 1000 actinobacteria strains.</title>
        <authorList>
            <person name="Klenk H.-P."/>
        </authorList>
    </citation>
    <scope>NUCLEOTIDE SEQUENCE</scope>
    <source>
        <strain evidence="1">DSM 43175</strain>
    </source>
</reference>
<dbReference type="AlphaFoldDB" id="A0A931GK97"/>
<organism evidence="1 2">
    <name type="scientific">Actinomadura viridis</name>
    <dbReference type="NCBI Taxonomy" id="58110"/>
    <lineage>
        <taxon>Bacteria</taxon>
        <taxon>Bacillati</taxon>
        <taxon>Actinomycetota</taxon>
        <taxon>Actinomycetes</taxon>
        <taxon>Streptosporangiales</taxon>
        <taxon>Thermomonosporaceae</taxon>
        <taxon>Actinomadura</taxon>
    </lineage>
</organism>
<evidence type="ECO:0000313" key="1">
    <source>
        <dbReference type="EMBL" id="MBG6089975.1"/>
    </source>
</evidence>
<name>A0A931GK97_9ACTN</name>
<proteinExistence type="predicted"/>
<comment type="caution">
    <text evidence="1">The sequence shown here is derived from an EMBL/GenBank/DDBJ whole genome shotgun (WGS) entry which is preliminary data.</text>
</comment>